<keyword evidence="2" id="KW-0131">Cell cycle</keyword>
<dbReference type="InterPro" id="IPR040389">
    <property type="entry name" value="SMR"/>
</dbReference>
<dbReference type="Proteomes" id="UP001174677">
    <property type="component" value="Chromosome 5"/>
</dbReference>
<proteinExistence type="predicted"/>
<feature type="compositionally biased region" description="Basic residues" evidence="3">
    <location>
        <begin position="106"/>
        <end position="118"/>
    </location>
</feature>
<dbReference type="PANTHER" id="PTHR33142">
    <property type="entry name" value="CYCLIN-DEPENDENT PROTEIN KINASE INHIBITOR SMR13"/>
    <property type="match status" value="1"/>
</dbReference>
<keyword evidence="5" id="KW-1185">Reference proteome</keyword>
<sequence>MCLDFDKFLTAMSSNSELLLVKENKEKIEYNLLERPTVDFTDSDETGIITLQWHQQEQEESKTRDSLRPLSLGELEATEGDNYGFKTPASLDHKIPAIKQCPPAPRKPRPVLSTKRKVSSPNIRRSLQLDLSQQVESLFPRPILADLYQKMKKARRDNDDIDTH</sequence>
<evidence type="ECO:0000313" key="4">
    <source>
        <dbReference type="EMBL" id="KAJ9180724.1"/>
    </source>
</evidence>
<evidence type="ECO:0000313" key="5">
    <source>
        <dbReference type="Proteomes" id="UP001174677"/>
    </source>
</evidence>
<comment type="caution">
    <text evidence="4">The sequence shown here is derived from an EMBL/GenBank/DDBJ whole genome shotgun (WGS) entry which is preliminary data.</text>
</comment>
<organism evidence="4 5">
    <name type="scientific">Hevea brasiliensis</name>
    <name type="common">Para rubber tree</name>
    <name type="synonym">Siphonia brasiliensis</name>
    <dbReference type="NCBI Taxonomy" id="3981"/>
    <lineage>
        <taxon>Eukaryota</taxon>
        <taxon>Viridiplantae</taxon>
        <taxon>Streptophyta</taxon>
        <taxon>Embryophyta</taxon>
        <taxon>Tracheophyta</taxon>
        <taxon>Spermatophyta</taxon>
        <taxon>Magnoliopsida</taxon>
        <taxon>eudicotyledons</taxon>
        <taxon>Gunneridae</taxon>
        <taxon>Pentapetalae</taxon>
        <taxon>rosids</taxon>
        <taxon>fabids</taxon>
        <taxon>Malpighiales</taxon>
        <taxon>Euphorbiaceae</taxon>
        <taxon>Crotonoideae</taxon>
        <taxon>Micrandreae</taxon>
        <taxon>Hevea</taxon>
    </lineage>
</organism>
<evidence type="ECO:0000256" key="2">
    <source>
        <dbReference type="ARBA" id="ARBA00023306"/>
    </source>
</evidence>
<protein>
    <submittedName>
        <fullName evidence="4">Uncharacterized protein</fullName>
    </submittedName>
</protein>
<reference evidence="4" key="1">
    <citation type="journal article" date="2023" name="Plant Biotechnol. J.">
        <title>Chromosome-level wild Hevea brasiliensis genome provides new tools for genomic-assisted breeding and valuable loci to elevate rubber yield.</title>
        <authorList>
            <person name="Cheng H."/>
            <person name="Song X."/>
            <person name="Hu Y."/>
            <person name="Wu T."/>
            <person name="Yang Q."/>
            <person name="An Z."/>
            <person name="Feng S."/>
            <person name="Deng Z."/>
            <person name="Wu W."/>
            <person name="Zeng X."/>
            <person name="Tu M."/>
            <person name="Wang X."/>
            <person name="Huang H."/>
        </authorList>
    </citation>
    <scope>NUCLEOTIDE SEQUENCE</scope>
    <source>
        <strain evidence="4">MT/VB/25A 57/8</strain>
    </source>
</reference>
<evidence type="ECO:0000256" key="3">
    <source>
        <dbReference type="SAM" id="MobiDB-lite"/>
    </source>
</evidence>
<keyword evidence="1" id="KW-0649">Protein kinase inhibitor</keyword>
<feature type="region of interest" description="Disordered" evidence="3">
    <location>
        <begin position="97"/>
        <end position="123"/>
    </location>
</feature>
<gene>
    <name evidence="4" type="ORF">P3X46_008936</name>
</gene>
<dbReference type="PANTHER" id="PTHR33142:SF65">
    <property type="entry name" value="CYCLIN-DEPENDENT PROTEIN KINASE INHIBITOR SMR2-LIKE"/>
    <property type="match status" value="1"/>
</dbReference>
<feature type="compositionally biased region" description="Basic and acidic residues" evidence="3">
    <location>
        <begin position="56"/>
        <end position="67"/>
    </location>
</feature>
<dbReference type="EMBL" id="JARPOI010000005">
    <property type="protein sequence ID" value="KAJ9180724.1"/>
    <property type="molecule type" value="Genomic_DNA"/>
</dbReference>
<evidence type="ECO:0000256" key="1">
    <source>
        <dbReference type="ARBA" id="ARBA00023013"/>
    </source>
</evidence>
<feature type="region of interest" description="Disordered" evidence="3">
    <location>
        <begin position="54"/>
        <end position="73"/>
    </location>
</feature>
<accession>A0ABQ9MK82</accession>
<name>A0ABQ9MK82_HEVBR</name>